<comment type="caution">
    <text evidence="2">The sequence shown here is derived from an EMBL/GenBank/DDBJ whole genome shotgun (WGS) entry which is preliminary data.</text>
</comment>
<dbReference type="EMBL" id="JWZT01002643">
    <property type="protein sequence ID" value="KII69009.1"/>
    <property type="molecule type" value="Genomic_DNA"/>
</dbReference>
<keyword evidence="3" id="KW-1185">Reference proteome</keyword>
<reference evidence="2 3" key="1">
    <citation type="journal article" date="2014" name="Genome Biol. Evol.">
        <title>The genome of the myxosporean Thelohanellus kitauei shows adaptations to nutrient acquisition within its fish host.</title>
        <authorList>
            <person name="Yang Y."/>
            <person name="Xiong J."/>
            <person name="Zhou Z."/>
            <person name="Huo F."/>
            <person name="Miao W."/>
            <person name="Ran C."/>
            <person name="Liu Y."/>
            <person name="Zhang J."/>
            <person name="Feng J."/>
            <person name="Wang M."/>
            <person name="Wang M."/>
            <person name="Wang L."/>
            <person name="Yao B."/>
        </authorList>
    </citation>
    <scope>NUCLEOTIDE SEQUENCE [LARGE SCALE GENOMIC DNA]</scope>
    <source>
        <strain evidence="2">Wuqing</strain>
    </source>
</reference>
<gene>
    <name evidence="2" type="ORF">RF11_09950</name>
</gene>
<proteinExistence type="predicted"/>
<name>A0A0C2IUD4_THEKT</name>
<accession>A0A0C2IUD4</accession>
<organism evidence="2 3">
    <name type="scientific">Thelohanellus kitauei</name>
    <name type="common">Myxosporean</name>
    <dbReference type="NCBI Taxonomy" id="669202"/>
    <lineage>
        <taxon>Eukaryota</taxon>
        <taxon>Metazoa</taxon>
        <taxon>Cnidaria</taxon>
        <taxon>Myxozoa</taxon>
        <taxon>Myxosporea</taxon>
        <taxon>Bivalvulida</taxon>
        <taxon>Platysporina</taxon>
        <taxon>Myxobolidae</taxon>
        <taxon>Thelohanellus</taxon>
    </lineage>
</organism>
<dbReference type="Proteomes" id="UP000031668">
    <property type="component" value="Unassembled WGS sequence"/>
</dbReference>
<feature type="region of interest" description="Disordered" evidence="1">
    <location>
        <begin position="1"/>
        <end position="36"/>
    </location>
</feature>
<dbReference type="AlphaFoldDB" id="A0A0C2IUD4"/>
<evidence type="ECO:0000313" key="2">
    <source>
        <dbReference type="EMBL" id="KII69009.1"/>
    </source>
</evidence>
<protein>
    <submittedName>
        <fullName evidence="2">Uncharacterized protein</fullName>
    </submittedName>
</protein>
<sequence length="106" mass="11921">MDSPENDPKSPSASTIQDVDNQTDENPDVSTSTSYPPNCKCILNLDFVSSASSAGYEIFDPSDPNQIQKPIKLKLLINDHYNFLRNEFGYEDIINLIMSELFIMIT</sequence>
<evidence type="ECO:0000256" key="1">
    <source>
        <dbReference type="SAM" id="MobiDB-lite"/>
    </source>
</evidence>
<feature type="compositionally biased region" description="Polar residues" evidence="1">
    <location>
        <begin position="9"/>
        <end position="20"/>
    </location>
</feature>
<evidence type="ECO:0000313" key="3">
    <source>
        <dbReference type="Proteomes" id="UP000031668"/>
    </source>
</evidence>